<dbReference type="InterPro" id="IPR051677">
    <property type="entry name" value="AfsR-DnrI-RedD_regulator"/>
</dbReference>
<dbReference type="PANTHER" id="PTHR35807:SF1">
    <property type="entry name" value="TRANSCRIPTIONAL REGULATOR REDD"/>
    <property type="match status" value="1"/>
</dbReference>
<dbReference type="SUPFAM" id="SSF48452">
    <property type="entry name" value="TPR-like"/>
    <property type="match status" value="3"/>
</dbReference>
<dbReference type="InterPro" id="IPR016032">
    <property type="entry name" value="Sig_transdc_resp-reg_C-effctor"/>
</dbReference>
<dbReference type="GO" id="GO:0043531">
    <property type="term" value="F:ADP binding"/>
    <property type="evidence" value="ECO:0007669"/>
    <property type="project" value="InterPro"/>
</dbReference>
<feature type="repeat" description="TPR" evidence="5">
    <location>
        <begin position="895"/>
        <end position="928"/>
    </location>
</feature>
<protein>
    <submittedName>
        <fullName evidence="8">SARP family transcriptional regulator</fullName>
    </submittedName>
</protein>
<dbReference type="EMBL" id="BOOJ01000105">
    <property type="protein sequence ID" value="GIH97840.1"/>
    <property type="molecule type" value="Genomic_DNA"/>
</dbReference>
<dbReference type="PRINTS" id="PR00364">
    <property type="entry name" value="DISEASERSIST"/>
</dbReference>
<dbReference type="InterPro" id="IPR005158">
    <property type="entry name" value="BTAD"/>
</dbReference>
<dbReference type="InterPro" id="IPR001867">
    <property type="entry name" value="OmpR/PhoB-type_DNA-bd"/>
</dbReference>
<evidence type="ECO:0000256" key="6">
    <source>
        <dbReference type="PROSITE-ProRule" id="PRU01091"/>
    </source>
</evidence>
<dbReference type="Pfam" id="PF13424">
    <property type="entry name" value="TPR_12"/>
    <property type="match status" value="3"/>
</dbReference>
<dbReference type="InterPro" id="IPR027417">
    <property type="entry name" value="P-loop_NTPase"/>
</dbReference>
<dbReference type="Pfam" id="PF03704">
    <property type="entry name" value="BTAD"/>
    <property type="match status" value="1"/>
</dbReference>
<feature type="repeat" description="TPR" evidence="5">
    <location>
        <begin position="736"/>
        <end position="769"/>
    </location>
</feature>
<evidence type="ECO:0000256" key="2">
    <source>
        <dbReference type="ARBA" id="ARBA00023015"/>
    </source>
</evidence>
<dbReference type="SMART" id="SM00862">
    <property type="entry name" value="Trans_reg_C"/>
    <property type="match status" value="1"/>
</dbReference>
<keyword evidence="5" id="KW-0802">TPR repeat</keyword>
<dbReference type="PROSITE" id="PS51755">
    <property type="entry name" value="OMPR_PHOB"/>
    <property type="match status" value="1"/>
</dbReference>
<dbReference type="SMART" id="SM00028">
    <property type="entry name" value="TPR"/>
    <property type="match status" value="5"/>
</dbReference>
<dbReference type="InterPro" id="IPR036388">
    <property type="entry name" value="WH-like_DNA-bd_sf"/>
</dbReference>
<dbReference type="SUPFAM" id="SSF46894">
    <property type="entry name" value="C-terminal effector domain of the bipartite response regulators"/>
    <property type="match status" value="1"/>
</dbReference>
<evidence type="ECO:0000313" key="9">
    <source>
        <dbReference type="Proteomes" id="UP000619788"/>
    </source>
</evidence>
<evidence type="ECO:0000259" key="7">
    <source>
        <dbReference type="PROSITE" id="PS51755"/>
    </source>
</evidence>
<gene>
    <name evidence="8" type="ORF">Psi01_84700</name>
</gene>
<evidence type="ECO:0000256" key="1">
    <source>
        <dbReference type="ARBA" id="ARBA00005820"/>
    </source>
</evidence>
<dbReference type="GO" id="GO:0003677">
    <property type="term" value="F:DNA binding"/>
    <property type="evidence" value="ECO:0007669"/>
    <property type="project" value="UniProtKB-UniRule"/>
</dbReference>
<evidence type="ECO:0000256" key="4">
    <source>
        <dbReference type="ARBA" id="ARBA00023163"/>
    </source>
</evidence>
<dbReference type="Gene3D" id="1.25.40.10">
    <property type="entry name" value="Tetratricopeptide repeat domain"/>
    <property type="match status" value="3"/>
</dbReference>
<accession>A0A8J3SSE3</accession>
<dbReference type="Proteomes" id="UP000619788">
    <property type="component" value="Unassembled WGS sequence"/>
</dbReference>
<dbReference type="GO" id="GO:0006355">
    <property type="term" value="P:regulation of DNA-templated transcription"/>
    <property type="evidence" value="ECO:0007669"/>
    <property type="project" value="InterPro"/>
</dbReference>
<dbReference type="PROSITE" id="PS50293">
    <property type="entry name" value="TPR_REGION"/>
    <property type="match status" value="1"/>
</dbReference>
<name>A0A8J3SSE3_9ACTN</name>
<dbReference type="PROSITE" id="PS50005">
    <property type="entry name" value="TPR"/>
    <property type="match status" value="2"/>
</dbReference>
<keyword evidence="2" id="KW-0805">Transcription regulation</keyword>
<dbReference type="InterPro" id="IPR011990">
    <property type="entry name" value="TPR-like_helical_dom_sf"/>
</dbReference>
<comment type="similarity">
    <text evidence="1">Belongs to the AfsR/DnrI/RedD regulatory family.</text>
</comment>
<dbReference type="GO" id="GO:0000160">
    <property type="term" value="P:phosphorelay signal transduction system"/>
    <property type="evidence" value="ECO:0007669"/>
    <property type="project" value="InterPro"/>
</dbReference>
<sequence length="949" mass="102902">MADPEPGVNAMTQFRLLGPIELETATHLVELGTRKQQTVLAALLMDAGVPVPIEKLIDRVWGEAAPATARSAVHSYITRLRRALSQANIVDGDTLAVQYRPAGYVLCAHRDQVDLHRFRRLLDQARSTRGDDLRKAWLLRDALSLWRGQPLTGLSGEWVESVRREVAQQRLGAVLDLAPIEMKTGGGNAMIEQLQVLLDEHRLVEPLIAALVRALADAGRNAEALECYAEARQRLATELGIDPSPELQQAYQSALRADTDRQRPAPAPPKAVKTDLVAPAQLPSDIRGFTGRHTELARLDAIATQASDQSTAVVITALSGTAGVGKTALAVHWAHRVVGRFPDGQLYVNLRGFAPQGSAMSPDEALGGFLHALAVPAARLPVDLDARTALYRSLLAGRRVLVILDNARDAEQIRPLLPGAPGCLALITSRNRLTGLVAAEGALPLSLDVPSPQEARQLLTRRLGGERVTAEPGAVDEIITRCARLPLALAIVAARAAEHPAFPLATFAGELREERSRLDALSAGDDTTAVRAVLSWSYRTLTPAAARLFRLLGQVTGPDISMAAAASLAGLAVPAVRGLLAELSAASLVTEYRPGRFVCHDLLRAYSAELTRRDDDLTREAAVRRLFDHYLHTAHAAAVLLNPHRNHVEVAAAAPQVTLGEVPDRDRAMCWFTAEHHNLLAAVQRAGDTGCDVHAWKLAWNMAEFLQWRGHWSDRASVQLAALAATRRLGDRPGQVKVLRGLGTTYAQLGRFDEALTYLREALELVAERDDDSRANIHMGLALALETKGDYRAALEHGFQALSFFQAAQYTTGQANALNMIGWCHSRLGDHADALAVGERSLALQRRIGSAYGQACTLDSIGYAHHHLGRLDRAADCYRQALALFRELGERSMQAAILTHLGETHAAAGDHDEARDCWRSALTIMEQLDSADAVALKERIEQLGTKTGI</sequence>
<organism evidence="8 9">
    <name type="scientific">Planobispora siamensis</name>
    <dbReference type="NCBI Taxonomy" id="936338"/>
    <lineage>
        <taxon>Bacteria</taxon>
        <taxon>Bacillati</taxon>
        <taxon>Actinomycetota</taxon>
        <taxon>Actinomycetes</taxon>
        <taxon>Streptosporangiales</taxon>
        <taxon>Streptosporangiaceae</taxon>
        <taxon>Planobispora</taxon>
    </lineage>
</organism>
<dbReference type="Gene3D" id="3.40.50.300">
    <property type="entry name" value="P-loop containing nucleotide triphosphate hydrolases"/>
    <property type="match status" value="1"/>
</dbReference>
<feature type="domain" description="OmpR/PhoB-type" evidence="7">
    <location>
        <begin position="1"/>
        <end position="108"/>
    </location>
</feature>
<keyword evidence="3 6" id="KW-0238">DNA-binding</keyword>
<comment type="caution">
    <text evidence="8">The sequence shown here is derived from an EMBL/GenBank/DDBJ whole genome shotgun (WGS) entry which is preliminary data.</text>
</comment>
<dbReference type="AlphaFoldDB" id="A0A8J3SSE3"/>
<dbReference type="SUPFAM" id="SSF52540">
    <property type="entry name" value="P-loop containing nucleoside triphosphate hydrolases"/>
    <property type="match status" value="1"/>
</dbReference>
<keyword evidence="9" id="KW-1185">Reference proteome</keyword>
<dbReference type="InterPro" id="IPR019734">
    <property type="entry name" value="TPR_rpt"/>
</dbReference>
<dbReference type="PANTHER" id="PTHR35807">
    <property type="entry name" value="TRANSCRIPTIONAL REGULATOR REDD-RELATED"/>
    <property type="match status" value="1"/>
</dbReference>
<proteinExistence type="inferred from homology"/>
<dbReference type="SMART" id="SM01043">
    <property type="entry name" value="BTAD"/>
    <property type="match status" value="1"/>
</dbReference>
<dbReference type="Gene3D" id="1.10.10.10">
    <property type="entry name" value="Winged helix-like DNA-binding domain superfamily/Winged helix DNA-binding domain"/>
    <property type="match status" value="1"/>
</dbReference>
<evidence type="ECO:0000256" key="3">
    <source>
        <dbReference type="ARBA" id="ARBA00023125"/>
    </source>
</evidence>
<dbReference type="Pfam" id="PF00486">
    <property type="entry name" value="Trans_reg_C"/>
    <property type="match status" value="1"/>
</dbReference>
<dbReference type="CDD" id="cd15831">
    <property type="entry name" value="BTAD"/>
    <property type="match status" value="1"/>
</dbReference>
<reference evidence="8 9" key="1">
    <citation type="submission" date="2021-01" db="EMBL/GenBank/DDBJ databases">
        <title>Whole genome shotgun sequence of Planobispora siamensis NBRC 107568.</title>
        <authorList>
            <person name="Komaki H."/>
            <person name="Tamura T."/>
        </authorList>
    </citation>
    <scope>NUCLEOTIDE SEQUENCE [LARGE SCALE GENOMIC DNA]</scope>
    <source>
        <strain evidence="8 9">NBRC 107568</strain>
    </source>
</reference>
<evidence type="ECO:0000256" key="5">
    <source>
        <dbReference type="PROSITE-ProRule" id="PRU00339"/>
    </source>
</evidence>
<keyword evidence="4" id="KW-0804">Transcription</keyword>
<feature type="DNA-binding region" description="OmpR/PhoB-type" evidence="6">
    <location>
        <begin position="1"/>
        <end position="108"/>
    </location>
</feature>
<evidence type="ECO:0000313" key="8">
    <source>
        <dbReference type="EMBL" id="GIH97840.1"/>
    </source>
</evidence>